<dbReference type="InterPro" id="IPR013858">
    <property type="entry name" value="Peptidase_M10B_C"/>
</dbReference>
<dbReference type="AlphaFoldDB" id="A0A7W6M5V6"/>
<comment type="subcellular location">
    <subcellularLocation>
        <location evidence="1">Secreted</location>
    </subcellularLocation>
</comment>
<dbReference type="InterPro" id="IPR024079">
    <property type="entry name" value="MetalloPept_cat_dom_sf"/>
</dbReference>
<dbReference type="SUPFAM" id="SSF51120">
    <property type="entry name" value="beta-Roll"/>
    <property type="match status" value="1"/>
</dbReference>
<name>A0A7W6M5V6_9RHOB</name>
<dbReference type="Gene3D" id="2.150.10.10">
    <property type="entry name" value="Serralysin-like metalloprotease, C-terminal"/>
    <property type="match status" value="1"/>
</dbReference>
<evidence type="ECO:0000313" key="5">
    <source>
        <dbReference type="EMBL" id="MBB4172999.1"/>
    </source>
</evidence>
<accession>A0A7W6M5V6</accession>
<dbReference type="GO" id="GO:0005615">
    <property type="term" value="C:extracellular space"/>
    <property type="evidence" value="ECO:0007669"/>
    <property type="project" value="InterPro"/>
</dbReference>
<dbReference type="InterPro" id="IPR011049">
    <property type="entry name" value="Serralysin-like_metalloprot_C"/>
</dbReference>
<protein>
    <recommendedName>
        <fullName evidence="4">Peptidase M10 serralysin C-terminal domain-containing protein</fullName>
    </recommendedName>
</protein>
<dbReference type="Gene3D" id="3.40.390.10">
    <property type="entry name" value="Collagenase (Catalytic Domain)"/>
    <property type="match status" value="1"/>
</dbReference>
<evidence type="ECO:0000256" key="2">
    <source>
        <dbReference type="ARBA" id="ARBA00022525"/>
    </source>
</evidence>
<dbReference type="RefSeq" id="WP_025054920.1">
    <property type="nucleotide sequence ID" value="NZ_JACIFU010000001.1"/>
</dbReference>
<evidence type="ECO:0000313" key="6">
    <source>
        <dbReference type="Proteomes" id="UP000565745"/>
    </source>
</evidence>
<evidence type="ECO:0000256" key="1">
    <source>
        <dbReference type="ARBA" id="ARBA00004613"/>
    </source>
</evidence>
<gene>
    <name evidence="5" type="ORF">GGR93_000760</name>
</gene>
<dbReference type="OrthoDB" id="733404at2"/>
<evidence type="ECO:0000259" key="4">
    <source>
        <dbReference type="Pfam" id="PF08548"/>
    </source>
</evidence>
<dbReference type="GO" id="GO:0008237">
    <property type="term" value="F:metallopeptidase activity"/>
    <property type="evidence" value="ECO:0007669"/>
    <property type="project" value="InterPro"/>
</dbReference>
<proteinExistence type="predicted"/>
<comment type="caution">
    <text evidence="5">The sequence shown here is derived from an EMBL/GenBank/DDBJ whole genome shotgun (WGS) entry which is preliminary data.</text>
</comment>
<evidence type="ECO:0000256" key="3">
    <source>
        <dbReference type="ARBA" id="ARBA00022737"/>
    </source>
</evidence>
<feature type="domain" description="Peptidase M10 serralysin C-terminal" evidence="4">
    <location>
        <begin position="204"/>
        <end position="340"/>
    </location>
</feature>
<sequence length="594" mass="63451">MIPANSPLVRALSPYSLSDPVVGSTVTFSFERAGSIIDTREFTGGNSRTIDWTNAEKNVVRDTFDYIETIVDLEFDERSFGSSTIEFWQVSTLAGGATGFAEPTGVGQSLIVLPTDYIFPISYGYDNVTVIHEIGHALGLSHPFDGDARLPGVVSPYDFGAHDVNSELATRMSYIPGYTATYPELDIYGEPYSFGAVDIAALQLLYGANTSTGLGNTTYTGRAGELITIWDNGGTDTIDFSRAIDKVYIDLRAATLEDVPDGGGYLSFIDIADGTIADGGYTIAYGVEIENAFGGAGHDRLGGNVVGNAFTGGKGNDRIDGRAGFDTARYSGDKDSYTLKLSAQGTTLADRRADRDGTDTLISIEALEFGGAEDAFELARFNGASTLTQAQLDSVIELYIAYFNRAPASTGFNYWATELSKGYSLPEMAASFFVQPETQRTYAELFRADGSLNDVTGFVKAAFVNVLGREARPEGLSYWVNELENNSEITPPIFILALINGAKASTGSGNGITADQQYLAIKADIGLYYAGIKGLSDAQNAAEVMAQFDGTSQSVLAAKSMTDDLYADALDAQSGEFLFQLVGVVDDPFASFIG</sequence>
<keyword evidence="2" id="KW-0964">Secreted</keyword>
<dbReference type="Proteomes" id="UP000565745">
    <property type="component" value="Unassembled WGS sequence"/>
</dbReference>
<dbReference type="SUPFAM" id="SSF55486">
    <property type="entry name" value="Metalloproteases ('zincins'), catalytic domain"/>
    <property type="match status" value="1"/>
</dbReference>
<keyword evidence="3" id="KW-0677">Repeat</keyword>
<dbReference type="EMBL" id="JACIFU010000001">
    <property type="protein sequence ID" value="MBB4172999.1"/>
    <property type="molecule type" value="Genomic_DNA"/>
</dbReference>
<reference evidence="5 6" key="1">
    <citation type="submission" date="2020-08" db="EMBL/GenBank/DDBJ databases">
        <title>Genomic Encyclopedia of Type Strains, Phase IV (KMG-IV): sequencing the most valuable type-strain genomes for metagenomic binning, comparative biology and taxonomic classification.</title>
        <authorList>
            <person name="Goeker M."/>
        </authorList>
    </citation>
    <scope>NUCLEOTIDE SEQUENCE [LARGE SCALE GENOMIC DNA]</scope>
    <source>
        <strain evidence="5 6">DSM 101015</strain>
    </source>
</reference>
<dbReference type="GO" id="GO:0005509">
    <property type="term" value="F:calcium ion binding"/>
    <property type="evidence" value="ECO:0007669"/>
    <property type="project" value="InterPro"/>
</dbReference>
<dbReference type="Pfam" id="PF08548">
    <property type="entry name" value="Peptidase_M10_C"/>
    <property type="match status" value="1"/>
</dbReference>
<keyword evidence="6" id="KW-1185">Reference proteome</keyword>
<organism evidence="5 6">
    <name type="scientific">Sulfitobacter noctilucicola</name>
    <dbReference type="NCBI Taxonomy" id="1342301"/>
    <lineage>
        <taxon>Bacteria</taxon>
        <taxon>Pseudomonadati</taxon>
        <taxon>Pseudomonadota</taxon>
        <taxon>Alphaproteobacteria</taxon>
        <taxon>Rhodobacterales</taxon>
        <taxon>Roseobacteraceae</taxon>
        <taxon>Sulfitobacter</taxon>
    </lineage>
</organism>